<name>A0A1G8M180_9CLOT</name>
<dbReference type="eggNOG" id="COG4492">
    <property type="taxonomic scope" value="Bacteria"/>
</dbReference>
<dbReference type="SUPFAM" id="SSF55021">
    <property type="entry name" value="ACT-like"/>
    <property type="match status" value="1"/>
</dbReference>
<evidence type="ECO:0000313" key="4">
    <source>
        <dbReference type="EMBL" id="SFN63860.1"/>
    </source>
</evidence>
<keyword evidence="5" id="KW-1185">Reference proteome</keyword>
<dbReference type="RefSeq" id="WP_031574984.1">
    <property type="nucleotide sequence ID" value="NZ_DAMANS010000017.1"/>
</dbReference>
<reference evidence="5 6" key="1">
    <citation type="submission" date="2016-10" db="EMBL/GenBank/DDBJ databases">
        <authorList>
            <person name="de Groot N.N."/>
        </authorList>
    </citation>
    <scope>NUCLEOTIDE SEQUENCE [LARGE SCALE GENOMIC DNA]</scope>
    <source>
        <strain evidence="3 6">CGMCC 1.5058</strain>
        <strain evidence="4 5">ML2</strain>
    </source>
</reference>
<dbReference type="Proteomes" id="UP000181899">
    <property type="component" value="Unassembled WGS sequence"/>
</dbReference>
<dbReference type="HAMAP" id="MF_00707">
    <property type="entry name" value="UPF0735"/>
    <property type="match status" value="1"/>
</dbReference>
<dbReference type="STRING" id="398199.SAMN05421804_103249"/>
<proteinExistence type="inferred from homology"/>
<accession>A0A1G8M180</accession>
<evidence type="ECO:0000313" key="5">
    <source>
        <dbReference type="Proteomes" id="UP000181899"/>
    </source>
</evidence>
<dbReference type="Proteomes" id="UP000183255">
    <property type="component" value="Unassembled WGS sequence"/>
</dbReference>
<organism evidence="3 6">
    <name type="scientific">Proteiniclasticum ruminis</name>
    <dbReference type="NCBI Taxonomy" id="398199"/>
    <lineage>
        <taxon>Bacteria</taxon>
        <taxon>Bacillati</taxon>
        <taxon>Bacillota</taxon>
        <taxon>Clostridia</taxon>
        <taxon>Eubacteriales</taxon>
        <taxon>Clostridiaceae</taxon>
        <taxon>Proteiniclasticum</taxon>
    </lineage>
</organism>
<feature type="domain" description="ACT" evidence="2">
    <location>
        <begin position="69"/>
        <end position="145"/>
    </location>
</feature>
<dbReference type="AlphaFoldDB" id="A0A1G8M180"/>
<dbReference type="InterPro" id="IPR002912">
    <property type="entry name" value="ACT_dom"/>
</dbReference>
<evidence type="ECO:0000259" key="2">
    <source>
        <dbReference type="PROSITE" id="PS51671"/>
    </source>
</evidence>
<gene>
    <name evidence="4" type="ORF">SAMN04488695_103103</name>
    <name evidence="3" type="ORF">SAMN05421804_103249</name>
</gene>
<dbReference type="NCBIfam" id="NF003361">
    <property type="entry name" value="PRK04435.1"/>
    <property type="match status" value="1"/>
</dbReference>
<evidence type="ECO:0000313" key="6">
    <source>
        <dbReference type="Proteomes" id="UP000183255"/>
    </source>
</evidence>
<dbReference type="InterPro" id="IPR008310">
    <property type="entry name" value="UPF0735_ACT_dom-cont"/>
</dbReference>
<comment type="similarity">
    <text evidence="1">Belongs to the UPF0735 family.</text>
</comment>
<sequence length="145" mass="16276">MGDELYVVNSRILPEIFTKVLEVKTLIHTGKVKDISEGVKAVGISRSAYYKYKDHVFLLSEGSKGRKATFSFLISHEAGVLSKILETLRQFNANIITINQDIPINNAASMNLTIDTQEMNIGVKELLDIFEKEEYIITVQLVAVE</sequence>
<dbReference type="PIRSF" id="PIRSF025624">
    <property type="entry name" value="ACT_PheB"/>
    <property type="match status" value="1"/>
</dbReference>
<protein>
    <recommendedName>
        <fullName evidence="1">UPF0735 ACT domain-containing protein SAMN04488695_103103</fullName>
    </recommendedName>
</protein>
<evidence type="ECO:0000313" key="3">
    <source>
        <dbReference type="EMBL" id="SDI61684.1"/>
    </source>
</evidence>
<dbReference type="EMBL" id="FNDZ01000003">
    <property type="protein sequence ID" value="SDI61684.1"/>
    <property type="molecule type" value="Genomic_DNA"/>
</dbReference>
<dbReference type="InterPro" id="IPR045865">
    <property type="entry name" value="ACT-like_dom_sf"/>
</dbReference>
<evidence type="ECO:0000256" key="1">
    <source>
        <dbReference type="HAMAP-Rule" id="MF_00707"/>
    </source>
</evidence>
<dbReference type="EMBL" id="FOVK01000003">
    <property type="protein sequence ID" value="SFN63860.1"/>
    <property type="molecule type" value="Genomic_DNA"/>
</dbReference>
<dbReference type="OrthoDB" id="9788773at2"/>
<dbReference type="PROSITE" id="PS51671">
    <property type="entry name" value="ACT"/>
    <property type="match status" value="1"/>
</dbReference>